<keyword evidence="1" id="KW-1133">Transmembrane helix</keyword>
<proteinExistence type="predicted"/>
<dbReference type="AlphaFoldDB" id="A0A6G3U3D5"/>
<keyword evidence="1" id="KW-0472">Membrane</keyword>
<feature type="transmembrane region" description="Helical" evidence="1">
    <location>
        <begin position="12"/>
        <end position="34"/>
    </location>
</feature>
<feature type="transmembrane region" description="Helical" evidence="1">
    <location>
        <begin position="46"/>
        <end position="66"/>
    </location>
</feature>
<evidence type="ECO:0000313" key="2">
    <source>
        <dbReference type="EMBL" id="NEC81022.1"/>
    </source>
</evidence>
<sequence>LVALGGPALVRGMLLATSLGWVWGMGTSVAAYRLLGQGRPRAAARLWRRLTLLGLGVAVADAALLATTGDGGAG</sequence>
<evidence type="ECO:0000256" key="1">
    <source>
        <dbReference type="SAM" id="Phobius"/>
    </source>
</evidence>
<dbReference type="RefSeq" id="WP_203592113.1">
    <property type="nucleotide sequence ID" value="NZ_JAAGMU010000948.1"/>
</dbReference>
<feature type="non-terminal residue" evidence="2">
    <location>
        <position position="74"/>
    </location>
</feature>
<name>A0A6G3U3D5_9ACTN</name>
<comment type="caution">
    <text evidence="2">The sequence shown here is derived from an EMBL/GenBank/DDBJ whole genome shotgun (WGS) entry which is preliminary data.</text>
</comment>
<organism evidence="2">
    <name type="scientific">Streptomyces sp. SID7958</name>
    <dbReference type="NCBI Taxonomy" id="2706093"/>
    <lineage>
        <taxon>Bacteria</taxon>
        <taxon>Bacillati</taxon>
        <taxon>Actinomycetota</taxon>
        <taxon>Actinomycetes</taxon>
        <taxon>Kitasatosporales</taxon>
        <taxon>Streptomycetaceae</taxon>
        <taxon>Streptomyces</taxon>
    </lineage>
</organism>
<keyword evidence="1" id="KW-0812">Transmembrane</keyword>
<reference evidence="2" key="1">
    <citation type="submission" date="2020-01" db="EMBL/GenBank/DDBJ databases">
        <title>Insect and environment-associated Actinomycetes.</title>
        <authorList>
            <person name="Currrie C."/>
            <person name="Chevrette M."/>
            <person name="Carlson C."/>
            <person name="Stubbendieck R."/>
            <person name="Wendt-Pienkowski E."/>
        </authorList>
    </citation>
    <scope>NUCLEOTIDE SEQUENCE</scope>
    <source>
        <strain evidence="2">SID7958</strain>
    </source>
</reference>
<protein>
    <submittedName>
        <fullName evidence="2">Uncharacterized protein</fullName>
    </submittedName>
</protein>
<feature type="non-terminal residue" evidence="2">
    <location>
        <position position="1"/>
    </location>
</feature>
<gene>
    <name evidence="2" type="ORF">G3I38_17725</name>
</gene>
<accession>A0A6G3U3D5</accession>
<dbReference type="EMBL" id="JAAGMU010000948">
    <property type="protein sequence ID" value="NEC81022.1"/>
    <property type="molecule type" value="Genomic_DNA"/>
</dbReference>